<dbReference type="GO" id="GO:0008171">
    <property type="term" value="F:O-methyltransferase activity"/>
    <property type="evidence" value="ECO:0007669"/>
    <property type="project" value="InterPro"/>
</dbReference>
<dbReference type="InterPro" id="IPR036390">
    <property type="entry name" value="WH_DNA-bd_sf"/>
</dbReference>
<dbReference type="PANTHER" id="PTHR43712">
    <property type="entry name" value="PUTATIVE (AFU_ORTHOLOGUE AFUA_4G14580)-RELATED"/>
    <property type="match status" value="1"/>
</dbReference>
<evidence type="ECO:0000259" key="6">
    <source>
        <dbReference type="Pfam" id="PF08100"/>
    </source>
</evidence>
<dbReference type="GO" id="GO:0046983">
    <property type="term" value="F:protein dimerization activity"/>
    <property type="evidence" value="ECO:0007669"/>
    <property type="project" value="InterPro"/>
</dbReference>
<dbReference type="InterPro" id="IPR029063">
    <property type="entry name" value="SAM-dependent_MTases_sf"/>
</dbReference>
<evidence type="ECO:0000313" key="8">
    <source>
        <dbReference type="Proteomes" id="UP000234275"/>
    </source>
</evidence>
<keyword evidence="8" id="KW-1185">Reference proteome</keyword>
<feature type="domain" description="O-methyltransferase dimerisation" evidence="6">
    <location>
        <begin position="43"/>
        <end position="114"/>
    </location>
</feature>
<dbReference type="PANTHER" id="PTHR43712:SF1">
    <property type="entry name" value="HYPOTHETICAL O-METHYLTRANSFERASE (EUROFUNG)-RELATED"/>
    <property type="match status" value="1"/>
</dbReference>
<dbReference type="InterPro" id="IPR016461">
    <property type="entry name" value="COMT-like"/>
</dbReference>
<evidence type="ECO:0000313" key="7">
    <source>
        <dbReference type="EMBL" id="PLB48528.1"/>
    </source>
</evidence>
<accession>A0A2I2G6M1</accession>
<reference evidence="7 8" key="1">
    <citation type="submission" date="2016-12" db="EMBL/GenBank/DDBJ databases">
        <title>The genomes of Aspergillus section Nigri reveals drivers in fungal speciation.</title>
        <authorList>
            <consortium name="DOE Joint Genome Institute"/>
            <person name="Vesth T.C."/>
            <person name="Nybo J."/>
            <person name="Theobald S."/>
            <person name="Brandl J."/>
            <person name="Frisvad J.C."/>
            <person name="Nielsen K.F."/>
            <person name="Lyhne E.K."/>
            <person name="Kogle M.E."/>
            <person name="Kuo A."/>
            <person name="Riley R."/>
            <person name="Clum A."/>
            <person name="Nolan M."/>
            <person name="Lipzen A."/>
            <person name="Salamov A."/>
            <person name="Henrissat B."/>
            <person name="Wiebenga A."/>
            <person name="De Vries R.P."/>
            <person name="Grigoriev I.V."/>
            <person name="Mortensen U.H."/>
            <person name="Andersen M.R."/>
            <person name="Baker S.E."/>
        </authorList>
    </citation>
    <scope>NUCLEOTIDE SEQUENCE [LARGE SCALE GENOMIC DNA]</scope>
    <source>
        <strain evidence="7 8">IBT 23096</strain>
    </source>
</reference>
<name>A0A2I2G6M1_9EURO</name>
<proteinExistence type="predicted"/>
<dbReference type="EMBL" id="MSFO01000005">
    <property type="protein sequence ID" value="PLB48528.1"/>
    <property type="molecule type" value="Genomic_DNA"/>
</dbReference>
<evidence type="ECO:0000256" key="2">
    <source>
        <dbReference type="ARBA" id="ARBA00022679"/>
    </source>
</evidence>
<dbReference type="OrthoDB" id="2410195at2759"/>
<dbReference type="Gene3D" id="1.10.10.10">
    <property type="entry name" value="Winged helix-like DNA-binding domain superfamily/Winged helix DNA-binding domain"/>
    <property type="match status" value="1"/>
</dbReference>
<keyword evidence="2 7" id="KW-0808">Transferase</keyword>
<keyword evidence="1 7" id="KW-0489">Methyltransferase</keyword>
<protein>
    <submittedName>
        <fullName evidence="7">Putative O-methyltransferase</fullName>
    </submittedName>
</protein>
<evidence type="ECO:0000256" key="3">
    <source>
        <dbReference type="ARBA" id="ARBA00022691"/>
    </source>
</evidence>
<keyword evidence="3" id="KW-0949">S-adenosyl-L-methionine</keyword>
<dbReference type="InterPro" id="IPR036388">
    <property type="entry name" value="WH-like_DNA-bd_sf"/>
</dbReference>
<dbReference type="SUPFAM" id="SSF46785">
    <property type="entry name" value="Winged helix' DNA-binding domain"/>
    <property type="match status" value="1"/>
</dbReference>
<organism evidence="7 8">
    <name type="scientific">Aspergillus steynii IBT 23096</name>
    <dbReference type="NCBI Taxonomy" id="1392250"/>
    <lineage>
        <taxon>Eukaryota</taxon>
        <taxon>Fungi</taxon>
        <taxon>Dikarya</taxon>
        <taxon>Ascomycota</taxon>
        <taxon>Pezizomycotina</taxon>
        <taxon>Eurotiomycetes</taxon>
        <taxon>Eurotiomycetidae</taxon>
        <taxon>Eurotiales</taxon>
        <taxon>Aspergillaceae</taxon>
        <taxon>Aspergillus</taxon>
        <taxon>Aspergillus subgen. Circumdati</taxon>
    </lineage>
</organism>
<dbReference type="InterPro" id="IPR012967">
    <property type="entry name" value="COMT_dimerisation"/>
</dbReference>
<dbReference type="Proteomes" id="UP000234275">
    <property type="component" value="Unassembled WGS sequence"/>
</dbReference>
<dbReference type="RefSeq" id="XP_024703830.1">
    <property type="nucleotide sequence ID" value="XM_024853422.1"/>
</dbReference>
<evidence type="ECO:0000256" key="4">
    <source>
        <dbReference type="PIRSR" id="PIRSR005739-1"/>
    </source>
</evidence>
<dbReference type="GO" id="GO:0032259">
    <property type="term" value="P:methylation"/>
    <property type="evidence" value="ECO:0007669"/>
    <property type="project" value="UniProtKB-KW"/>
</dbReference>
<dbReference type="AlphaFoldDB" id="A0A2I2G6M1"/>
<dbReference type="GO" id="GO:0044550">
    <property type="term" value="P:secondary metabolite biosynthetic process"/>
    <property type="evidence" value="ECO:0007669"/>
    <property type="project" value="UniProtKB-ARBA"/>
</dbReference>
<dbReference type="VEuPathDB" id="FungiDB:P170DRAFT_477141"/>
<dbReference type="Gene3D" id="3.40.50.150">
    <property type="entry name" value="Vaccinia Virus protein VP39"/>
    <property type="match status" value="1"/>
</dbReference>
<dbReference type="Pfam" id="PF00891">
    <property type="entry name" value="Methyltransf_2"/>
    <property type="match status" value="1"/>
</dbReference>
<dbReference type="SUPFAM" id="SSF53335">
    <property type="entry name" value="S-adenosyl-L-methionine-dependent methyltransferases"/>
    <property type="match status" value="1"/>
</dbReference>
<comment type="caution">
    <text evidence="7">The sequence shown here is derived from an EMBL/GenBank/DDBJ whole genome shotgun (WGS) entry which is preliminary data.</text>
</comment>
<dbReference type="PIRSF" id="PIRSF005739">
    <property type="entry name" value="O-mtase"/>
    <property type="match status" value="1"/>
</dbReference>
<sequence>MDSIVAQVHSLAKNADEAARRSIQTALEDLLFEIQDPKYIVYQLLNSPVKLTVVRVSIDINLFKTLANSESPRTVSSLAEQLKVDEDLLGRILRYLASNNLIKQTGVEEFAANQVTQIFTGKGAEAVTSQAFNVVGPVLQVVPPFLAETNYQSISVKTKTPLQKAFNTELSAFEWLAQNPEHMQNAQLAMVSNQASNWARNFKLLDDAVHEFMECSQPSSDRPFLVDVGGGYGHQTGHLKDKHPCLSGHLVLQDMPQVVAQVSGLEGVKVMAQDFFTPQAVQGAPFYYFRRILHDYPDDQCVKILQNIIPVMASDSRILIDETVLPDTNVSWQAVMADLYMMFMMAGKERSEKQWRALADSAGLRVVYIHVHDLSSHSAVLVLERK</sequence>
<feature type="active site" description="Proton acceptor" evidence="4">
    <location>
        <position position="294"/>
    </location>
</feature>
<gene>
    <name evidence="7" type="ORF">P170DRAFT_477141</name>
</gene>
<dbReference type="InterPro" id="IPR001077">
    <property type="entry name" value="COMT_C"/>
</dbReference>
<feature type="domain" description="O-methyltransferase C-terminal" evidence="5">
    <location>
        <begin position="223"/>
        <end position="364"/>
    </location>
</feature>
<evidence type="ECO:0000259" key="5">
    <source>
        <dbReference type="Pfam" id="PF00891"/>
    </source>
</evidence>
<dbReference type="GeneID" id="36561120"/>
<dbReference type="Pfam" id="PF08100">
    <property type="entry name" value="Dimerisation"/>
    <property type="match status" value="1"/>
</dbReference>
<dbReference type="PROSITE" id="PS51683">
    <property type="entry name" value="SAM_OMT_II"/>
    <property type="match status" value="1"/>
</dbReference>
<evidence type="ECO:0000256" key="1">
    <source>
        <dbReference type="ARBA" id="ARBA00022603"/>
    </source>
</evidence>